<dbReference type="InterPro" id="IPR015500">
    <property type="entry name" value="Peptidase_S8_subtilisin-rel"/>
</dbReference>
<dbReference type="InterPro" id="IPR034193">
    <property type="entry name" value="PCSK9_ProteinaseK-like"/>
</dbReference>
<dbReference type="AlphaFoldDB" id="A0A2G8K2U4"/>
<name>A0A2G8K2U4_STIJA</name>
<dbReference type="InterPro" id="IPR022398">
    <property type="entry name" value="Peptidase_S8_His-AS"/>
</dbReference>
<dbReference type="PANTHER" id="PTHR43806:SF11">
    <property type="entry name" value="CEREVISIN-RELATED"/>
    <property type="match status" value="1"/>
</dbReference>
<dbReference type="GO" id="GO:0005615">
    <property type="term" value="C:extracellular space"/>
    <property type="evidence" value="ECO:0007669"/>
    <property type="project" value="TreeGrafter"/>
</dbReference>
<dbReference type="PROSITE" id="PS00136">
    <property type="entry name" value="SUBTILASE_ASP"/>
    <property type="match status" value="1"/>
</dbReference>
<reference evidence="9 10" key="1">
    <citation type="journal article" date="2017" name="PLoS Biol.">
        <title>The sea cucumber genome provides insights into morphological evolution and visceral regeneration.</title>
        <authorList>
            <person name="Zhang X."/>
            <person name="Sun L."/>
            <person name="Yuan J."/>
            <person name="Sun Y."/>
            <person name="Gao Y."/>
            <person name="Zhang L."/>
            <person name="Li S."/>
            <person name="Dai H."/>
            <person name="Hamel J.F."/>
            <person name="Liu C."/>
            <person name="Yu Y."/>
            <person name="Liu S."/>
            <person name="Lin W."/>
            <person name="Guo K."/>
            <person name="Jin S."/>
            <person name="Xu P."/>
            <person name="Storey K.B."/>
            <person name="Huan P."/>
            <person name="Zhang T."/>
            <person name="Zhou Y."/>
            <person name="Zhang J."/>
            <person name="Lin C."/>
            <person name="Li X."/>
            <person name="Xing L."/>
            <person name="Huo D."/>
            <person name="Sun M."/>
            <person name="Wang L."/>
            <person name="Mercier A."/>
            <person name="Li F."/>
            <person name="Yang H."/>
            <person name="Xiang J."/>
        </authorList>
    </citation>
    <scope>NUCLEOTIDE SEQUENCE [LARGE SCALE GENOMIC DNA]</scope>
    <source>
        <strain evidence="9">Shaxun</strain>
        <tissue evidence="9">Muscle</tissue>
    </source>
</reference>
<dbReference type="Gene3D" id="3.30.70.80">
    <property type="entry name" value="Peptidase S8 propeptide/proteinase inhibitor I9"/>
    <property type="match status" value="1"/>
</dbReference>
<feature type="domain" description="Inhibitor I9" evidence="8">
    <location>
        <begin position="30"/>
        <end position="99"/>
    </location>
</feature>
<evidence type="ECO:0000313" key="9">
    <source>
        <dbReference type="EMBL" id="PIK42327.1"/>
    </source>
</evidence>
<proteinExistence type="inferred from homology"/>
<accession>A0A2G8K2U4</accession>
<feature type="domain" description="Peptidase S8/S53" evidence="7">
    <location>
        <begin position="127"/>
        <end position="267"/>
    </location>
</feature>
<protein>
    <recommendedName>
        <fullName evidence="11">Peptidase S8/S53 domain-containing protein</fullName>
    </recommendedName>
</protein>
<dbReference type="GO" id="GO:0006508">
    <property type="term" value="P:proteolysis"/>
    <property type="evidence" value="ECO:0007669"/>
    <property type="project" value="UniProtKB-KW"/>
</dbReference>
<evidence type="ECO:0000256" key="4">
    <source>
        <dbReference type="ARBA" id="ARBA00022825"/>
    </source>
</evidence>
<dbReference type="PROSITE" id="PS00137">
    <property type="entry name" value="SUBTILASE_HIS"/>
    <property type="match status" value="1"/>
</dbReference>
<dbReference type="PROSITE" id="PS51892">
    <property type="entry name" value="SUBTILASE"/>
    <property type="match status" value="1"/>
</dbReference>
<keyword evidence="6" id="KW-0732">Signal</keyword>
<comment type="caution">
    <text evidence="9">The sequence shown here is derived from an EMBL/GenBank/DDBJ whole genome shotgun (WGS) entry which is preliminary data.</text>
</comment>
<dbReference type="SUPFAM" id="SSF52743">
    <property type="entry name" value="Subtilisin-like"/>
    <property type="match status" value="1"/>
</dbReference>
<evidence type="ECO:0000313" key="10">
    <source>
        <dbReference type="Proteomes" id="UP000230750"/>
    </source>
</evidence>
<dbReference type="InterPro" id="IPR023827">
    <property type="entry name" value="Peptidase_S8_Asp-AS"/>
</dbReference>
<evidence type="ECO:0000256" key="1">
    <source>
        <dbReference type="ARBA" id="ARBA00011073"/>
    </source>
</evidence>
<keyword evidence="3" id="KW-0378">Hydrolase</keyword>
<evidence type="ECO:0000256" key="2">
    <source>
        <dbReference type="ARBA" id="ARBA00022670"/>
    </source>
</evidence>
<dbReference type="OrthoDB" id="206201at2759"/>
<dbReference type="InterPro" id="IPR000209">
    <property type="entry name" value="Peptidase_S8/S53_dom"/>
</dbReference>
<dbReference type="Pfam" id="PF00082">
    <property type="entry name" value="Peptidase_S8"/>
    <property type="match status" value="1"/>
</dbReference>
<comment type="similarity">
    <text evidence="1 5">Belongs to the peptidase S8 family.</text>
</comment>
<keyword evidence="4" id="KW-0720">Serine protease</keyword>
<keyword evidence="10" id="KW-1185">Reference proteome</keyword>
<dbReference type="GO" id="GO:0004252">
    <property type="term" value="F:serine-type endopeptidase activity"/>
    <property type="evidence" value="ECO:0007669"/>
    <property type="project" value="InterPro"/>
</dbReference>
<evidence type="ECO:0000259" key="7">
    <source>
        <dbReference type="Pfam" id="PF00082"/>
    </source>
</evidence>
<evidence type="ECO:0000256" key="3">
    <source>
        <dbReference type="ARBA" id="ARBA00022801"/>
    </source>
</evidence>
<dbReference type="InterPro" id="IPR010259">
    <property type="entry name" value="S8pro/Inhibitor_I9"/>
</dbReference>
<feature type="chain" id="PRO_5013896689" description="Peptidase S8/S53 domain-containing protein" evidence="6">
    <location>
        <begin position="16"/>
        <end position="436"/>
    </location>
</feature>
<gene>
    <name evidence="9" type="ORF">BSL78_20810</name>
</gene>
<keyword evidence="2" id="KW-0645">Protease</keyword>
<evidence type="ECO:0000256" key="5">
    <source>
        <dbReference type="PROSITE-ProRule" id="PRU01240"/>
    </source>
</evidence>
<feature type="signal peptide" evidence="6">
    <location>
        <begin position="1"/>
        <end position="15"/>
    </location>
</feature>
<sequence length="436" mass="46660">MKLLIFCLLLGGVASIAPLYKRKDAVNGRYIIKLKNEGDLSFVLDKVQLTAAFDKRVHVFKKYTNVFKGFSAQLTDNLLSAIRKLDDVEYVEEDGIMSISAVSSWGLDRIDQLSLPLDDSYSPDGTGSGVNVYVLDTGINYGHVDFEGRDVNAYDSIGGDGVDCNGHGTHCAGTVAGASYGVAKSAKVYGVRTLSCEGSALTSLIINACDWVSLNAIHPAIGSMSLGGGASISMDYAVEGMIDNGIQVAVAAGNDDDNACSYSPARTSQLQLERLTLTIRGRTSQIMVHAWIYLLLGSPSPVPGLTAVQLAIQSVNKYGNTPCTSVAGAAAILLSQDNSLTPQQLKESLQIKSIPDLVTDAFIGSPNLLLYVGAGSGEAVYLHHLSHQPVNLTYFICNTVTTLVGVNDLNVLLFVIQLRTTHSLLRIIHPYVFTRH</sequence>
<dbReference type="EMBL" id="MRZV01000942">
    <property type="protein sequence ID" value="PIK42327.1"/>
    <property type="molecule type" value="Genomic_DNA"/>
</dbReference>
<dbReference type="Pfam" id="PF05922">
    <property type="entry name" value="Inhibitor_I9"/>
    <property type="match status" value="1"/>
</dbReference>
<dbReference type="Gene3D" id="3.40.50.200">
    <property type="entry name" value="Peptidase S8/S53 domain"/>
    <property type="match status" value="1"/>
</dbReference>
<dbReference type="PANTHER" id="PTHR43806">
    <property type="entry name" value="PEPTIDASE S8"/>
    <property type="match status" value="1"/>
</dbReference>
<dbReference type="InterPro" id="IPR037045">
    <property type="entry name" value="S8pro/Inhibitor_I9_sf"/>
</dbReference>
<comment type="caution">
    <text evidence="5">Lacks conserved residue(s) required for the propagation of feature annotation.</text>
</comment>
<dbReference type="PRINTS" id="PR00723">
    <property type="entry name" value="SUBTILISIN"/>
</dbReference>
<organism evidence="9 10">
    <name type="scientific">Stichopus japonicus</name>
    <name type="common">Sea cucumber</name>
    <dbReference type="NCBI Taxonomy" id="307972"/>
    <lineage>
        <taxon>Eukaryota</taxon>
        <taxon>Metazoa</taxon>
        <taxon>Echinodermata</taxon>
        <taxon>Eleutherozoa</taxon>
        <taxon>Echinozoa</taxon>
        <taxon>Holothuroidea</taxon>
        <taxon>Aspidochirotacea</taxon>
        <taxon>Aspidochirotida</taxon>
        <taxon>Stichopodidae</taxon>
        <taxon>Apostichopus</taxon>
    </lineage>
</organism>
<evidence type="ECO:0000256" key="6">
    <source>
        <dbReference type="SAM" id="SignalP"/>
    </source>
</evidence>
<dbReference type="CDD" id="cd04077">
    <property type="entry name" value="Peptidases_S8_PCSK9_ProteinaseK_like"/>
    <property type="match status" value="1"/>
</dbReference>
<evidence type="ECO:0008006" key="11">
    <source>
        <dbReference type="Google" id="ProtNLM"/>
    </source>
</evidence>
<dbReference type="STRING" id="307972.A0A2G8K2U4"/>
<dbReference type="Proteomes" id="UP000230750">
    <property type="component" value="Unassembled WGS sequence"/>
</dbReference>
<dbReference type="InterPro" id="IPR050131">
    <property type="entry name" value="Peptidase_S8_subtilisin-like"/>
</dbReference>
<evidence type="ECO:0000259" key="8">
    <source>
        <dbReference type="Pfam" id="PF05922"/>
    </source>
</evidence>
<dbReference type="InterPro" id="IPR036852">
    <property type="entry name" value="Peptidase_S8/S53_dom_sf"/>
</dbReference>